<organism evidence="7 8">
    <name type="scientific">Apolygus lucorum</name>
    <name type="common">Small green plant bug</name>
    <name type="synonym">Lygocoris lucorum</name>
    <dbReference type="NCBI Taxonomy" id="248454"/>
    <lineage>
        <taxon>Eukaryota</taxon>
        <taxon>Metazoa</taxon>
        <taxon>Ecdysozoa</taxon>
        <taxon>Arthropoda</taxon>
        <taxon>Hexapoda</taxon>
        <taxon>Insecta</taxon>
        <taxon>Pterygota</taxon>
        <taxon>Neoptera</taxon>
        <taxon>Paraneoptera</taxon>
        <taxon>Hemiptera</taxon>
        <taxon>Heteroptera</taxon>
        <taxon>Panheteroptera</taxon>
        <taxon>Cimicomorpha</taxon>
        <taxon>Miridae</taxon>
        <taxon>Mirini</taxon>
        <taxon>Apolygus</taxon>
    </lineage>
</organism>
<name>A0A8S9XA40_APOLU</name>
<gene>
    <name evidence="7" type="ORF">GE061_020126</name>
</gene>
<evidence type="ECO:0000256" key="3">
    <source>
        <dbReference type="ARBA" id="ARBA00022705"/>
    </source>
</evidence>
<evidence type="ECO:0000256" key="2">
    <source>
        <dbReference type="ARBA" id="ARBA00010462"/>
    </source>
</evidence>
<proteinExistence type="inferred from homology"/>
<dbReference type="EMBL" id="WIXP02000009">
    <property type="protein sequence ID" value="KAF6205950.1"/>
    <property type="molecule type" value="Genomic_DNA"/>
</dbReference>
<evidence type="ECO:0000256" key="4">
    <source>
        <dbReference type="ARBA" id="ARBA00023125"/>
    </source>
</evidence>
<evidence type="ECO:0000259" key="6">
    <source>
        <dbReference type="Pfam" id="PF02747"/>
    </source>
</evidence>
<dbReference type="InterPro" id="IPR022649">
    <property type="entry name" value="Pr_cel_nuc_antig_C"/>
</dbReference>
<keyword evidence="3" id="KW-0235">DNA replication</keyword>
<dbReference type="SUPFAM" id="SSF55979">
    <property type="entry name" value="DNA clamp"/>
    <property type="match status" value="1"/>
</dbReference>
<evidence type="ECO:0000256" key="5">
    <source>
        <dbReference type="ARBA" id="ARBA00023242"/>
    </source>
</evidence>
<dbReference type="PANTHER" id="PTHR11352">
    <property type="entry name" value="PROLIFERATING CELL NUCLEAR ANTIGEN"/>
    <property type="match status" value="1"/>
</dbReference>
<feature type="domain" description="Proliferating cell nuclear antigen PCNA C-terminal" evidence="6">
    <location>
        <begin position="9"/>
        <end position="136"/>
    </location>
</feature>
<dbReference type="InterPro" id="IPR000730">
    <property type="entry name" value="Pr_cel_nuc_antig"/>
</dbReference>
<dbReference type="Pfam" id="PF02747">
    <property type="entry name" value="PCNA_C"/>
    <property type="match status" value="1"/>
</dbReference>
<comment type="caution">
    <text evidence="7">The sequence shown here is derived from an EMBL/GenBank/DDBJ whole genome shotgun (WGS) entry which is preliminary data.</text>
</comment>
<dbReference type="FunFam" id="3.10.150.10:FF:000006">
    <property type="entry name" value="Proliferating cell nuclear antigen"/>
    <property type="match status" value="1"/>
</dbReference>
<dbReference type="PRINTS" id="PR00339">
    <property type="entry name" value="PCNACYCLIN"/>
</dbReference>
<keyword evidence="8" id="KW-1185">Reference proteome</keyword>
<keyword evidence="4" id="KW-0238">DNA-binding</keyword>
<sequence length="142" mass="15579">MDIDQEHLGIPETDYSSIIKMPSGEFSRICKDLSQFGESMVISCTKEGVKFSAAGDVGSANIKLAQTSNVDKEEEAVVIEMQEPVTLTFACRYLNSFTKATPLSGQVILSMSADVPLVVEYKIGEIGQIRYYLAPKIEDEDS</sequence>
<comment type="similarity">
    <text evidence="2">Belongs to the PCNA family.</text>
</comment>
<evidence type="ECO:0000313" key="7">
    <source>
        <dbReference type="EMBL" id="KAF6205950.1"/>
    </source>
</evidence>
<dbReference type="GO" id="GO:0030337">
    <property type="term" value="F:DNA polymerase processivity factor activity"/>
    <property type="evidence" value="ECO:0007669"/>
    <property type="project" value="InterPro"/>
</dbReference>
<dbReference type="Proteomes" id="UP000466442">
    <property type="component" value="Linkage Group LG9"/>
</dbReference>
<dbReference type="GO" id="GO:0019985">
    <property type="term" value="P:translesion synthesis"/>
    <property type="evidence" value="ECO:0007669"/>
    <property type="project" value="TreeGrafter"/>
</dbReference>
<dbReference type="GO" id="GO:0006272">
    <property type="term" value="P:leading strand elongation"/>
    <property type="evidence" value="ECO:0007669"/>
    <property type="project" value="TreeGrafter"/>
</dbReference>
<dbReference type="GO" id="GO:0043626">
    <property type="term" value="C:PCNA complex"/>
    <property type="evidence" value="ECO:0007669"/>
    <property type="project" value="TreeGrafter"/>
</dbReference>
<dbReference type="AlphaFoldDB" id="A0A8S9XA40"/>
<reference evidence="7" key="1">
    <citation type="journal article" date="2021" name="Mol. Ecol. Resour.">
        <title>Apolygus lucorum genome provides insights into omnivorousness and mesophyll feeding.</title>
        <authorList>
            <person name="Liu Y."/>
            <person name="Liu H."/>
            <person name="Wang H."/>
            <person name="Huang T."/>
            <person name="Liu B."/>
            <person name="Yang B."/>
            <person name="Yin L."/>
            <person name="Li B."/>
            <person name="Zhang Y."/>
            <person name="Zhang S."/>
            <person name="Jiang F."/>
            <person name="Zhang X."/>
            <person name="Ren Y."/>
            <person name="Wang B."/>
            <person name="Wang S."/>
            <person name="Lu Y."/>
            <person name="Wu K."/>
            <person name="Fan W."/>
            <person name="Wang G."/>
        </authorList>
    </citation>
    <scope>NUCLEOTIDE SEQUENCE</scope>
    <source>
        <strain evidence="7">12Hb</strain>
    </source>
</reference>
<evidence type="ECO:0000256" key="1">
    <source>
        <dbReference type="ARBA" id="ARBA00004123"/>
    </source>
</evidence>
<keyword evidence="5" id="KW-0539">Nucleus</keyword>
<dbReference type="PANTHER" id="PTHR11352:SF0">
    <property type="entry name" value="PROLIFERATING CELL NUCLEAR ANTIGEN"/>
    <property type="match status" value="1"/>
</dbReference>
<protein>
    <recommendedName>
        <fullName evidence="6">Proliferating cell nuclear antigen PCNA C-terminal domain-containing protein</fullName>
    </recommendedName>
</protein>
<dbReference type="OrthoDB" id="534348at2759"/>
<dbReference type="GO" id="GO:0003677">
    <property type="term" value="F:DNA binding"/>
    <property type="evidence" value="ECO:0007669"/>
    <property type="project" value="UniProtKB-KW"/>
</dbReference>
<dbReference type="GO" id="GO:0006275">
    <property type="term" value="P:regulation of DNA replication"/>
    <property type="evidence" value="ECO:0007669"/>
    <property type="project" value="InterPro"/>
</dbReference>
<dbReference type="NCBIfam" id="TIGR00590">
    <property type="entry name" value="pcna"/>
    <property type="match status" value="1"/>
</dbReference>
<accession>A0A8S9XA40</accession>
<dbReference type="CDD" id="cd00577">
    <property type="entry name" value="PCNA"/>
    <property type="match status" value="1"/>
</dbReference>
<evidence type="ECO:0000313" key="8">
    <source>
        <dbReference type="Proteomes" id="UP000466442"/>
    </source>
</evidence>
<dbReference type="Gene3D" id="3.70.10.10">
    <property type="match status" value="1"/>
</dbReference>
<comment type="subcellular location">
    <subcellularLocation>
        <location evidence="1">Nucleus</location>
    </subcellularLocation>
</comment>
<dbReference type="GO" id="GO:0006298">
    <property type="term" value="P:mismatch repair"/>
    <property type="evidence" value="ECO:0007669"/>
    <property type="project" value="TreeGrafter"/>
</dbReference>
<dbReference type="InterPro" id="IPR046938">
    <property type="entry name" value="DNA_clamp_sf"/>
</dbReference>